<keyword evidence="5" id="KW-1185">Reference proteome</keyword>
<sequence length="495" mass="52269">MSTVSTGVLLLLSVLLPALQPCSADGRGTLFRVNSHVEEAWSVQDTGSRLLYHLPAQPVDSSGKPIPAGSSWCLLSAANNLTCSSVQELTITAIKAPVKATNVRIRLLVAAFRIGSGCPSGGASATDVTNAYLGARGHAFLMESCSYGQMVYDKTALKVVEVTAPCDRAFSSCDDNRIADLGMQLLERQLGADVVNSYTHFSFVLPNNNGCNWAGLALVPGQFTWYPANADGIFNLGTVMQEALHNFGLYHGWRNGREYEDLSTSMGLGSSCPSAPELYRLGWATPADTLSGGSLPEGGVYREYRLPATHLTGRANMLRVLPDWLGSGYNKNMYFALRQRAGGDWQLQDEFNNKVNVHVADSSVDNAFTSQDDPKFTIVDTIGAGEARDFTAYRLAVRAGRLRVQHAQPAGLAATSSSVTITAAAAAEGFAFTATASSVAFAPTAEDLSFAATASSVAFATTSQAEPPAAVAQPFTAAPCQEPQPTAAGSEPASS</sequence>
<feature type="signal peptide" evidence="2">
    <location>
        <begin position="1"/>
        <end position="24"/>
    </location>
</feature>
<name>A0A150G684_GONPE</name>
<evidence type="ECO:0000313" key="4">
    <source>
        <dbReference type="EMBL" id="KXZ45357.1"/>
    </source>
</evidence>
<feature type="chain" id="PRO_5007561884" description="Peptidase M11 gametolysin domain-containing protein" evidence="2">
    <location>
        <begin position="25"/>
        <end position="495"/>
    </location>
</feature>
<protein>
    <recommendedName>
        <fullName evidence="3">Peptidase M11 gametolysin domain-containing protein</fullName>
    </recommendedName>
</protein>
<dbReference type="Pfam" id="PF05548">
    <property type="entry name" value="Peptidase_M11"/>
    <property type="match status" value="1"/>
</dbReference>
<keyword evidence="2" id="KW-0732">Signal</keyword>
<feature type="region of interest" description="Disordered" evidence="1">
    <location>
        <begin position="468"/>
        <end position="495"/>
    </location>
</feature>
<evidence type="ECO:0000256" key="2">
    <source>
        <dbReference type="SAM" id="SignalP"/>
    </source>
</evidence>
<feature type="domain" description="Peptidase M11 gametolysin" evidence="3">
    <location>
        <begin position="120"/>
        <end position="386"/>
    </location>
</feature>
<dbReference type="AlphaFoldDB" id="A0A150G684"/>
<reference evidence="5" key="1">
    <citation type="journal article" date="2016" name="Nat. Commun.">
        <title>The Gonium pectorale genome demonstrates co-option of cell cycle regulation during the evolution of multicellularity.</title>
        <authorList>
            <person name="Hanschen E.R."/>
            <person name="Marriage T.N."/>
            <person name="Ferris P.J."/>
            <person name="Hamaji T."/>
            <person name="Toyoda A."/>
            <person name="Fujiyama A."/>
            <person name="Neme R."/>
            <person name="Noguchi H."/>
            <person name="Minakuchi Y."/>
            <person name="Suzuki M."/>
            <person name="Kawai-Toyooka H."/>
            <person name="Smith D.R."/>
            <person name="Sparks H."/>
            <person name="Anderson J."/>
            <person name="Bakaric R."/>
            <person name="Luria V."/>
            <person name="Karger A."/>
            <person name="Kirschner M.W."/>
            <person name="Durand P.M."/>
            <person name="Michod R.E."/>
            <person name="Nozaki H."/>
            <person name="Olson B.J."/>
        </authorList>
    </citation>
    <scope>NUCLEOTIDE SEQUENCE [LARGE SCALE GENOMIC DNA]</scope>
    <source>
        <strain evidence="5">NIES-2863</strain>
    </source>
</reference>
<dbReference type="Proteomes" id="UP000075714">
    <property type="component" value="Unassembled WGS sequence"/>
</dbReference>
<dbReference type="OrthoDB" id="536811at2759"/>
<gene>
    <name evidence="4" type="ORF">GPECTOR_55g263</name>
</gene>
<proteinExistence type="predicted"/>
<dbReference type="InterPro" id="IPR008752">
    <property type="entry name" value="Peptidase_M11"/>
</dbReference>
<dbReference type="STRING" id="33097.A0A150G684"/>
<comment type="caution">
    <text evidence="4">The sequence shown here is derived from an EMBL/GenBank/DDBJ whole genome shotgun (WGS) entry which is preliminary data.</text>
</comment>
<organism evidence="4 5">
    <name type="scientific">Gonium pectorale</name>
    <name type="common">Green alga</name>
    <dbReference type="NCBI Taxonomy" id="33097"/>
    <lineage>
        <taxon>Eukaryota</taxon>
        <taxon>Viridiplantae</taxon>
        <taxon>Chlorophyta</taxon>
        <taxon>core chlorophytes</taxon>
        <taxon>Chlorophyceae</taxon>
        <taxon>CS clade</taxon>
        <taxon>Chlamydomonadales</taxon>
        <taxon>Volvocaceae</taxon>
        <taxon>Gonium</taxon>
    </lineage>
</organism>
<dbReference type="EMBL" id="LSYV01000056">
    <property type="protein sequence ID" value="KXZ45357.1"/>
    <property type="molecule type" value="Genomic_DNA"/>
</dbReference>
<evidence type="ECO:0000259" key="3">
    <source>
        <dbReference type="Pfam" id="PF05548"/>
    </source>
</evidence>
<accession>A0A150G684</accession>
<evidence type="ECO:0000313" key="5">
    <source>
        <dbReference type="Proteomes" id="UP000075714"/>
    </source>
</evidence>
<evidence type="ECO:0000256" key="1">
    <source>
        <dbReference type="SAM" id="MobiDB-lite"/>
    </source>
</evidence>